<evidence type="ECO:0000313" key="6">
    <source>
        <dbReference type="EMBL" id="PKG24668.1"/>
    </source>
</evidence>
<dbReference type="AlphaFoldDB" id="A0A2N0Z577"/>
<dbReference type="Proteomes" id="UP000233375">
    <property type="component" value="Unassembled WGS sequence"/>
</dbReference>
<comment type="similarity">
    <text evidence="1">Belongs to the LysR transcriptional regulatory family.</text>
</comment>
<organism evidence="6 7">
    <name type="scientific">Niallia nealsonii</name>
    <dbReference type="NCBI Taxonomy" id="115979"/>
    <lineage>
        <taxon>Bacteria</taxon>
        <taxon>Bacillati</taxon>
        <taxon>Bacillota</taxon>
        <taxon>Bacilli</taxon>
        <taxon>Bacillales</taxon>
        <taxon>Bacillaceae</taxon>
        <taxon>Niallia</taxon>
    </lineage>
</organism>
<dbReference type="SUPFAM" id="SSF53850">
    <property type="entry name" value="Periplasmic binding protein-like II"/>
    <property type="match status" value="1"/>
</dbReference>
<evidence type="ECO:0000256" key="4">
    <source>
        <dbReference type="ARBA" id="ARBA00023163"/>
    </source>
</evidence>
<evidence type="ECO:0000256" key="1">
    <source>
        <dbReference type="ARBA" id="ARBA00009437"/>
    </source>
</evidence>
<protein>
    <submittedName>
        <fullName evidence="6">LysR family transcriptional regulator</fullName>
    </submittedName>
</protein>
<dbReference type="PANTHER" id="PTHR30126">
    <property type="entry name" value="HTH-TYPE TRANSCRIPTIONAL REGULATOR"/>
    <property type="match status" value="1"/>
</dbReference>
<dbReference type="SUPFAM" id="SSF46785">
    <property type="entry name" value="Winged helix' DNA-binding domain"/>
    <property type="match status" value="1"/>
</dbReference>
<feature type="domain" description="HTH lysR-type" evidence="5">
    <location>
        <begin position="1"/>
        <end position="58"/>
    </location>
</feature>
<sequence>MEIRHLQTFKSIVEAGGFAKAAHYLGYAQSTITAHIQALENELEGPLFDRLGKSISLTELGKSFLPYANEMLRLHKAAKELHQSSITKKGKITIGASESLTVYRLPSIIQAYKEKFPDVHLSVRVGTCEEIQHLVEIGDLDIALLLNLDLKSQPALEMEKMTDEHMSIIFSPHQLQPNSILYSESNCPYRSLMDKFIAEEKMSPTSFHEFWSIEAIKKCVQCGLGMALVPEITIQNELKEGKLIAKRLDEKHGKVATFLFYHKSRWVSPIVHYFIEEARQYFEVEKQKKRTKK</sequence>
<dbReference type="Pfam" id="PF00126">
    <property type="entry name" value="HTH_1"/>
    <property type="match status" value="1"/>
</dbReference>
<dbReference type="InterPro" id="IPR036390">
    <property type="entry name" value="WH_DNA-bd_sf"/>
</dbReference>
<dbReference type="OrthoDB" id="9803735at2"/>
<dbReference type="CDD" id="cd05466">
    <property type="entry name" value="PBP2_LTTR_substrate"/>
    <property type="match status" value="1"/>
</dbReference>
<dbReference type="FunFam" id="1.10.10.10:FF:000001">
    <property type="entry name" value="LysR family transcriptional regulator"/>
    <property type="match status" value="1"/>
</dbReference>
<keyword evidence="4" id="KW-0804">Transcription</keyword>
<keyword evidence="2" id="KW-0805">Transcription regulation</keyword>
<dbReference type="InterPro" id="IPR000847">
    <property type="entry name" value="LysR_HTH_N"/>
</dbReference>
<dbReference type="Gene3D" id="1.10.10.10">
    <property type="entry name" value="Winged helix-like DNA-binding domain superfamily/Winged helix DNA-binding domain"/>
    <property type="match status" value="1"/>
</dbReference>
<keyword evidence="3" id="KW-0238">DNA-binding</keyword>
<comment type="caution">
    <text evidence="6">The sequence shown here is derived from an EMBL/GenBank/DDBJ whole genome shotgun (WGS) entry which is preliminary data.</text>
</comment>
<evidence type="ECO:0000259" key="5">
    <source>
        <dbReference type="PROSITE" id="PS50931"/>
    </source>
</evidence>
<dbReference type="EMBL" id="PISE01000011">
    <property type="protein sequence ID" value="PKG24668.1"/>
    <property type="molecule type" value="Genomic_DNA"/>
</dbReference>
<accession>A0A2N0Z577</accession>
<dbReference type="RefSeq" id="WP_101176066.1">
    <property type="nucleotide sequence ID" value="NZ_PISE01000011.1"/>
</dbReference>
<name>A0A2N0Z577_9BACI</name>
<dbReference type="PROSITE" id="PS50931">
    <property type="entry name" value="HTH_LYSR"/>
    <property type="match status" value="1"/>
</dbReference>
<keyword evidence="7" id="KW-1185">Reference proteome</keyword>
<gene>
    <name evidence="6" type="ORF">CWS01_05265</name>
</gene>
<dbReference type="PANTHER" id="PTHR30126:SF100">
    <property type="entry name" value="LYSR-FAMILY TRANSCRIPTIONAL REGULATOR"/>
    <property type="match status" value="1"/>
</dbReference>
<evidence type="ECO:0000256" key="3">
    <source>
        <dbReference type="ARBA" id="ARBA00023125"/>
    </source>
</evidence>
<dbReference type="GO" id="GO:0000976">
    <property type="term" value="F:transcription cis-regulatory region binding"/>
    <property type="evidence" value="ECO:0007669"/>
    <property type="project" value="TreeGrafter"/>
</dbReference>
<evidence type="ECO:0000313" key="7">
    <source>
        <dbReference type="Proteomes" id="UP000233375"/>
    </source>
</evidence>
<proteinExistence type="inferred from homology"/>
<dbReference type="InterPro" id="IPR036388">
    <property type="entry name" value="WH-like_DNA-bd_sf"/>
</dbReference>
<dbReference type="Pfam" id="PF03466">
    <property type="entry name" value="LysR_substrate"/>
    <property type="match status" value="1"/>
</dbReference>
<evidence type="ECO:0000256" key="2">
    <source>
        <dbReference type="ARBA" id="ARBA00023015"/>
    </source>
</evidence>
<dbReference type="InterPro" id="IPR005119">
    <property type="entry name" value="LysR_subst-bd"/>
</dbReference>
<reference evidence="6 7" key="1">
    <citation type="journal article" date="2003" name="Int. J. Syst. Evol. Microbiol.">
        <title>Bacillus nealsonii sp. nov., isolated from a spacecraft-assembly facility, whose spores are gamma-radiation resistant.</title>
        <authorList>
            <person name="Venkateswaran K."/>
            <person name="Kempf M."/>
            <person name="Chen F."/>
            <person name="Satomi M."/>
            <person name="Nicholson W."/>
            <person name="Kern R."/>
        </authorList>
    </citation>
    <scope>NUCLEOTIDE SEQUENCE [LARGE SCALE GENOMIC DNA]</scope>
    <source>
        <strain evidence="6 7">FO-92</strain>
    </source>
</reference>
<dbReference type="Gene3D" id="3.40.190.290">
    <property type="match status" value="1"/>
</dbReference>
<dbReference type="GO" id="GO:0003700">
    <property type="term" value="F:DNA-binding transcription factor activity"/>
    <property type="evidence" value="ECO:0007669"/>
    <property type="project" value="InterPro"/>
</dbReference>